<accession>A0A0F9V7U4</accession>
<dbReference type="EMBL" id="LAZR01000422">
    <property type="protein sequence ID" value="KKN69621.1"/>
    <property type="molecule type" value="Genomic_DNA"/>
</dbReference>
<comment type="caution">
    <text evidence="1">The sequence shown here is derived from an EMBL/GenBank/DDBJ whole genome shotgun (WGS) entry which is preliminary data.</text>
</comment>
<proteinExistence type="predicted"/>
<dbReference type="AlphaFoldDB" id="A0A0F9V7U4"/>
<name>A0A0F9V7U4_9ZZZZ</name>
<sequence length="73" mass="8806">MTKRKPKYSAREDYVIERCFVLGGDLEELIEERNEEGISKDRRSVVNDKIIDRQLEYIKLVHNRYHSMYEGSR</sequence>
<protein>
    <submittedName>
        <fullName evidence="1">Uncharacterized protein</fullName>
    </submittedName>
</protein>
<organism evidence="1">
    <name type="scientific">marine sediment metagenome</name>
    <dbReference type="NCBI Taxonomy" id="412755"/>
    <lineage>
        <taxon>unclassified sequences</taxon>
        <taxon>metagenomes</taxon>
        <taxon>ecological metagenomes</taxon>
    </lineage>
</organism>
<evidence type="ECO:0000313" key="1">
    <source>
        <dbReference type="EMBL" id="KKN69621.1"/>
    </source>
</evidence>
<reference evidence="1" key="1">
    <citation type="journal article" date="2015" name="Nature">
        <title>Complex archaea that bridge the gap between prokaryotes and eukaryotes.</title>
        <authorList>
            <person name="Spang A."/>
            <person name="Saw J.H."/>
            <person name="Jorgensen S.L."/>
            <person name="Zaremba-Niedzwiedzka K."/>
            <person name="Martijn J."/>
            <person name="Lind A.E."/>
            <person name="van Eijk R."/>
            <person name="Schleper C."/>
            <person name="Guy L."/>
            <person name="Ettema T.J."/>
        </authorList>
    </citation>
    <scope>NUCLEOTIDE SEQUENCE</scope>
</reference>
<gene>
    <name evidence="1" type="ORF">LCGC14_0439240</name>
</gene>